<dbReference type="Gramene" id="OPUNC11G09490.1">
    <property type="protein sequence ID" value="OPUNC11G09490.1"/>
    <property type="gene ID" value="OPUNC11G09490"/>
</dbReference>
<sequence>MNFDLNSIPELVSGENEPPVHHFLVDDEDRSETYFPINPTDTSMEIPAINLDDTFDFETMYTASDAGSLQAHNVANDEMQVFEANDEMQIQLDKEDRVQNIFWVDGAARNAYKDFKDCISFDCTYMTSMCNMPCAPFTGINRHGQSIQLGCGFLRNEKTETFVWLFQAFLEATEGVEPTNIITDQDLAMKAAIALVFPHAKHRNCRWHIMQNAYKKIGHILDHDKALCDAFNDCLDNSWTEQEFDVKWDAILKTYHLEDNEHFRHLWEMRQCWTIARSEGFNAVLKRYVNPQNSIYNFFLLYKKIQEKITVATDQNEFEAEETIPSMWVEPNGGPVRNYGSKAFIVAANVLDRIYICECCKFESDGILCCYVLKVMRSDFVGQVSDIPEHYILPRWMMVKEPELPPVTSIGEQMQLPPESLKLIRYTNLCTKFTQIAKDASSNEKAYRMALQRMSSMTHDLEAMKQSRKKQKKAQLAPADPARGISDIPSASTNPTVQINVPPSYKSKGGQFQQDASLRSMQRRQRHQLGKA</sequence>
<dbReference type="Proteomes" id="UP000026962">
    <property type="component" value="Chromosome 11"/>
</dbReference>
<feature type="region of interest" description="Disordered" evidence="1">
    <location>
        <begin position="460"/>
        <end position="532"/>
    </location>
</feature>
<feature type="compositionally biased region" description="Polar residues" evidence="1">
    <location>
        <begin position="510"/>
        <end position="520"/>
    </location>
</feature>
<dbReference type="EnsemblPlants" id="OPUNC11G09490.1">
    <property type="protein sequence ID" value="OPUNC11G09490.1"/>
    <property type="gene ID" value="OPUNC11G09490"/>
</dbReference>
<dbReference type="InterPro" id="IPR018289">
    <property type="entry name" value="MULE_transposase_dom"/>
</dbReference>
<protein>
    <recommendedName>
        <fullName evidence="2">MULE transposase domain-containing protein</fullName>
    </recommendedName>
</protein>
<reference evidence="3" key="2">
    <citation type="submission" date="2018-05" db="EMBL/GenBank/DDBJ databases">
        <title>OpunRS2 (Oryza punctata Reference Sequence Version 2).</title>
        <authorList>
            <person name="Zhang J."/>
            <person name="Kudrna D."/>
            <person name="Lee S."/>
            <person name="Talag J."/>
            <person name="Welchert J."/>
            <person name="Wing R.A."/>
        </authorList>
    </citation>
    <scope>NUCLEOTIDE SEQUENCE [LARGE SCALE GENOMIC DNA]</scope>
</reference>
<name>A0A0E0MEU5_ORYPU</name>
<feature type="compositionally biased region" description="Polar residues" evidence="1">
    <location>
        <begin position="489"/>
        <end position="501"/>
    </location>
</feature>
<organism evidence="3">
    <name type="scientific">Oryza punctata</name>
    <name type="common">Red rice</name>
    <dbReference type="NCBI Taxonomy" id="4537"/>
    <lineage>
        <taxon>Eukaryota</taxon>
        <taxon>Viridiplantae</taxon>
        <taxon>Streptophyta</taxon>
        <taxon>Embryophyta</taxon>
        <taxon>Tracheophyta</taxon>
        <taxon>Spermatophyta</taxon>
        <taxon>Magnoliopsida</taxon>
        <taxon>Liliopsida</taxon>
        <taxon>Poales</taxon>
        <taxon>Poaceae</taxon>
        <taxon>BOP clade</taxon>
        <taxon>Oryzoideae</taxon>
        <taxon>Oryzeae</taxon>
        <taxon>Oryzinae</taxon>
        <taxon>Oryza</taxon>
    </lineage>
</organism>
<feature type="compositionally biased region" description="Basic residues" evidence="1">
    <location>
        <begin position="521"/>
        <end position="532"/>
    </location>
</feature>
<dbReference type="Pfam" id="PF10551">
    <property type="entry name" value="MULE"/>
    <property type="match status" value="1"/>
</dbReference>
<feature type="domain" description="MULE transposase" evidence="2">
    <location>
        <begin position="119"/>
        <end position="212"/>
    </location>
</feature>
<evidence type="ECO:0000256" key="1">
    <source>
        <dbReference type="SAM" id="MobiDB-lite"/>
    </source>
</evidence>
<dbReference type="PANTHER" id="PTHR47718:SF4">
    <property type="entry name" value="PROTEIN FAR1-RELATED SEQUENCE"/>
    <property type="match status" value="1"/>
</dbReference>
<evidence type="ECO:0000313" key="4">
    <source>
        <dbReference type="Proteomes" id="UP000026962"/>
    </source>
</evidence>
<dbReference type="PANTHER" id="PTHR47718">
    <property type="entry name" value="OS01G0519700 PROTEIN"/>
    <property type="match status" value="1"/>
</dbReference>
<evidence type="ECO:0000313" key="3">
    <source>
        <dbReference type="EnsemblPlants" id="OPUNC11G09490.1"/>
    </source>
</evidence>
<keyword evidence="4" id="KW-1185">Reference proteome</keyword>
<dbReference type="OMA" id="RRWTKEA"/>
<reference evidence="3" key="1">
    <citation type="submission" date="2015-04" db="UniProtKB">
        <authorList>
            <consortium name="EnsemblPlants"/>
        </authorList>
    </citation>
    <scope>IDENTIFICATION</scope>
</reference>
<evidence type="ECO:0000259" key="2">
    <source>
        <dbReference type="Pfam" id="PF10551"/>
    </source>
</evidence>
<dbReference type="HOGENOM" id="CLU_008459_13_0_1"/>
<dbReference type="AlphaFoldDB" id="A0A0E0MEU5"/>
<proteinExistence type="predicted"/>
<accession>A0A0E0MEU5</accession>